<comment type="function">
    <text evidence="10">Short-chain specific acyl-CoA dehydrogenase is one of the acyl-CoA dehydrogenases that catalyze the first step of mitochondrial fatty acid beta-oxidation, an aerobic process breaking down fatty acids into acetyl-CoA and allowing the production of energy from fats. The first step of fatty acid beta-oxidation consists in the removal of one hydrogen from C-2 and C-3 of the straight-chain fatty acyl-CoA thioester, resulting in the formation of trans-2-enoyl-CoA. Among the different mitochondrial acyl-CoA dehydrogenases, short-chain specific acyl-CoA dehydrogenase acts specifically on acyl-CoAs with saturated 4 to 6 carbons long primary chains.</text>
</comment>
<dbReference type="InterPro" id="IPR037069">
    <property type="entry name" value="AcylCoA_DH/ox_N_sf"/>
</dbReference>
<keyword evidence="7 14" id="KW-0560">Oxidoreductase</keyword>
<feature type="domain" description="Acyl-CoA dehydrogenase/oxidase N-terminal" evidence="17">
    <location>
        <begin position="28"/>
        <end position="139"/>
    </location>
</feature>
<dbReference type="Pfam" id="PF00441">
    <property type="entry name" value="Acyl-CoA_dh_1"/>
    <property type="match status" value="1"/>
</dbReference>
<dbReference type="GO" id="GO:0050660">
    <property type="term" value="F:flavin adenine dinucleotide binding"/>
    <property type="evidence" value="ECO:0007669"/>
    <property type="project" value="InterPro"/>
</dbReference>
<dbReference type="InterPro" id="IPR036250">
    <property type="entry name" value="AcylCo_DH-like_C"/>
</dbReference>
<proteinExistence type="evidence at transcript level"/>
<reference evidence="18" key="1">
    <citation type="journal article" date="2014" name="Insect Biochem. Mol. Biol.">
        <title>An insight into the sialome of the frog biting fly, Corethrella appendiculata.</title>
        <authorList>
            <person name="Ribeiro J.M.C."/>
            <person name="Chagas A.C."/>
            <person name="Pham V.M."/>
            <person name="Lounibos L.P."/>
            <person name="Calvo E."/>
        </authorList>
    </citation>
    <scope>NUCLEOTIDE SEQUENCE</scope>
    <source>
        <tissue evidence="18">Salivary glands</tissue>
    </source>
</reference>
<dbReference type="PANTHER" id="PTHR43884">
    <property type="entry name" value="ACYL-COA DEHYDROGENASE"/>
    <property type="match status" value="1"/>
</dbReference>
<dbReference type="SUPFAM" id="SSF47203">
    <property type="entry name" value="Acyl-CoA dehydrogenase C-terminal domain-like"/>
    <property type="match status" value="1"/>
</dbReference>
<dbReference type="InterPro" id="IPR013786">
    <property type="entry name" value="AcylCoA_DH/ox_N"/>
</dbReference>
<comment type="pathway">
    <text evidence="2">Lipid metabolism; mitochondrial fatty acid beta-oxidation.</text>
</comment>
<protein>
    <recommendedName>
        <fullName evidence="9">Short-chain specific acyl-CoA dehydrogenase, mitochondrial</fullName>
        <ecNumber evidence="4">1.3.8.1</ecNumber>
    </recommendedName>
    <alternativeName>
        <fullName evidence="8">Butyryl-CoA dehydrogenase</fullName>
    </alternativeName>
</protein>
<evidence type="ECO:0000259" key="17">
    <source>
        <dbReference type="Pfam" id="PF02771"/>
    </source>
</evidence>
<dbReference type="GO" id="GO:0005739">
    <property type="term" value="C:mitochondrion"/>
    <property type="evidence" value="ECO:0007669"/>
    <property type="project" value="TreeGrafter"/>
</dbReference>
<dbReference type="Pfam" id="PF02771">
    <property type="entry name" value="Acyl-CoA_dh_N"/>
    <property type="match status" value="1"/>
</dbReference>
<dbReference type="AlphaFoldDB" id="U5ERH0"/>
<comment type="catalytic activity">
    <reaction evidence="11">
        <text>pentanoyl-CoA + oxidized [electron-transfer flavoprotein] + H(+) = (2E)-pentenoyl-CoA + reduced [electron-transfer flavoprotein]</text>
        <dbReference type="Rhea" id="RHEA:43456"/>
        <dbReference type="Rhea" id="RHEA-COMP:10685"/>
        <dbReference type="Rhea" id="RHEA-COMP:10686"/>
        <dbReference type="ChEBI" id="CHEBI:15378"/>
        <dbReference type="ChEBI" id="CHEBI:57389"/>
        <dbReference type="ChEBI" id="CHEBI:57692"/>
        <dbReference type="ChEBI" id="CHEBI:58307"/>
        <dbReference type="ChEBI" id="CHEBI:86160"/>
    </reaction>
    <physiologicalReaction direction="left-to-right" evidence="11">
        <dbReference type="Rhea" id="RHEA:43457"/>
    </physiologicalReaction>
</comment>
<dbReference type="CDD" id="cd01158">
    <property type="entry name" value="SCAD_SBCAD"/>
    <property type="match status" value="1"/>
</dbReference>
<dbReference type="EMBL" id="GANO01002811">
    <property type="protein sequence ID" value="JAB57060.1"/>
    <property type="molecule type" value="mRNA"/>
</dbReference>
<dbReference type="Gene3D" id="1.20.140.10">
    <property type="entry name" value="Butyryl-CoA Dehydrogenase, subunit A, domain 3"/>
    <property type="match status" value="1"/>
</dbReference>
<organism evidence="18">
    <name type="scientific">Corethrella appendiculata</name>
    <dbReference type="NCBI Taxonomy" id="1370023"/>
    <lineage>
        <taxon>Eukaryota</taxon>
        <taxon>Metazoa</taxon>
        <taxon>Ecdysozoa</taxon>
        <taxon>Arthropoda</taxon>
        <taxon>Hexapoda</taxon>
        <taxon>Insecta</taxon>
        <taxon>Pterygota</taxon>
        <taxon>Neoptera</taxon>
        <taxon>Endopterygota</taxon>
        <taxon>Diptera</taxon>
        <taxon>Nematocera</taxon>
        <taxon>Culicoidea</taxon>
        <taxon>Chaoboridae</taxon>
        <taxon>Corethrella</taxon>
    </lineage>
</organism>
<evidence type="ECO:0000313" key="18">
    <source>
        <dbReference type="EMBL" id="JAB57060.1"/>
    </source>
</evidence>
<keyword evidence="5 14" id="KW-0285">Flavoprotein</keyword>
<evidence type="ECO:0000256" key="10">
    <source>
        <dbReference type="ARBA" id="ARBA00045387"/>
    </source>
</evidence>
<feature type="domain" description="Acyl-CoA oxidase/dehydrogenase middle" evidence="16">
    <location>
        <begin position="143"/>
        <end position="238"/>
    </location>
</feature>
<evidence type="ECO:0000256" key="8">
    <source>
        <dbReference type="ARBA" id="ARBA00031895"/>
    </source>
</evidence>
<sequence>MFMLKKSMNLGLKLINRRGIAALSALPETHQMLQKTCRDFADKELIPNAAKFDRKHLYPKEQIKKMGDLGLMALAVSEKYGGTGLDYLAYAIAMEEISRGCASCGVIMSVNNSLFTGLIEAFGNEQQKKEFIAPCTTGDEVGCFALSEPGNGSDASAASTTATLKSDHYILNGTKCWITNGYEANAAVVFATTDKGLKHKGISAFIVPKKSKGFSLGKKEDKLGIRGSSTCSLIFEDCEIPKENILGEPGYGFKIAMKVLDSGRIGIAGQALGIAQASLECAIDYSNKRMAFGKPISKMQTIQNKISEMALKVESARLLTWRAAWLKDNGQPYTKEAAMAKLAASEAATFCAHQSIQCLGGMGYVSDMPAERHYRDARITEIYEGTSEIQRLVIAGAVLKEYS</sequence>
<evidence type="ECO:0000259" key="16">
    <source>
        <dbReference type="Pfam" id="PF02770"/>
    </source>
</evidence>
<evidence type="ECO:0000256" key="14">
    <source>
        <dbReference type="RuleBase" id="RU362125"/>
    </source>
</evidence>
<dbReference type="Gene3D" id="2.40.110.10">
    <property type="entry name" value="Butyryl-CoA Dehydrogenase, subunit A, domain 2"/>
    <property type="match status" value="1"/>
</dbReference>
<evidence type="ECO:0000256" key="1">
    <source>
        <dbReference type="ARBA" id="ARBA00001974"/>
    </source>
</evidence>
<accession>U5ERH0</accession>
<evidence type="ECO:0000256" key="11">
    <source>
        <dbReference type="ARBA" id="ARBA00048499"/>
    </source>
</evidence>
<dbReference type="PIRSF" id="PIRSF016578">
    <property type="entry name" value="HsaA"/>
    <property type="match status" value="1"/>
</dbReference>
<dbReference type="PROSITE" id="PS00072">
    <property type="entry name" value="ACYL_COA_DH_1"/>
    <property type="match status" value="1"/>
</dbReference>
<evidence type="ECO:0000256" key="2">
    <source>
        <dbReference type="ARBA" id="ARBA00005198"/>
    </source>
</evidence>
<dbReference type="Gene3D" id="1.10.540.10">
    <property type="entry name" value="Acyl-CoA dehydrogenase/oxidase, N-terminal domain"/>
    <property type="match status" value="1"/>
</dbReference>
<dbReference type="PANTHER" id="PTHR43884:SF12">
    <property type="entry name" value="ISOVALERYL-COA DEHYDROGENASE, MITOCHONDRIAL-RELATED"/>
    <property type="match status" value="1"/>
</dbReference>
<dbReference type="InterPro" id="IPR006091">
    <property type="entry name" value="Acyl-CoA_Oxase/DH_mid-dom"/>
</dbReference>
<dbReference type="FunFam" id="1.10.540.10:FF:000002">
    <property type="entry name" value="Acyl-CoA dehydrogenase FadE19"/>
    <property type="match status" value="1"/>
</dbReference>
<evidence type="ECO:0000256" key="9">
    <source>
        <dbReference type="ARBA" id="ARBA00044204"/>
    </source>
</evidence>
<comment type="catalytic activity">
    <reaction evidence="13">
        <text>butanoyl-CoA + oxidized [electron-transfer flavoprotein] + H(+) = (2E)-butenoyl-CoA + reduced [electron-transfer flavoprotein]</text>
        <dbReference type="Rhea" id="RHEA:24004"/>
        <dbReference type="Rhea" id="RHEA-COMP:10685"/>
        <dbReference type="Rhea" id="RHEA-COMP:10686"/>
        <dbReference type="ChEBI" id="CHEBI:15378"/>
        <dbReference type="ChEBI" id="CHEBI:57332"/>
        <dbReference type="ChEBI" id="CHEBI:57371"/>
        <dbReference type="ChEBI" id="CHEBI:57692"/>
        <dbReference type="ChEBI" id="CHEBI:58307"/>
        <dbReference type="EC" id="1.3.8.1"/>
    </reaction>
    <physiologicalReaction direction="left-to-right" evidence="13">
        <dbReference type="Rhea" id="RHEA:24005"/>
    </physiologicalReaction>
</comment>
<dbReference type="InterPro" id="IPR009100">
    <property type="entry name" value="AcylCoA_DH/oxidase_NM_dom_sf"/>
</dbReference>
<evidence type="ECO:0000256" key="3">
    <source>
        <dbReference type="ARBA" id="ARBA00009347"/>
    </source>
</evidence>
<dbReference type="EC" id="1.3.8.1" evidence="4"/>
<evidence type="ECO:0000256" key="13">
    <source>
        <dbReference type="ARBA" id="ARBA00050758"/>
    </source>
</evidence>
<dbReference type="GO" id="GO:0046359">
    <property type="term" value="P:butyrate catabolic process"/>
    <property type="evidence" value="ECO:0007669"/>
    <property type="project" value="TreeGrafter"/>
</dbReference>
<dbReference type="FunFam" id="1.20.140.10:FF:000004">
    <property type="entry name" value="Acyl-CoA dehydrogenase FadE25"/>
    <property type="match status" value="1"/>
</dbReference>
<evidence type="ECO:0000259" key="15">
    <source>
        <dbReference type="Pfam" id="PF00441"/>
    </source>
</evidence>
<evidence type="ECO:0000256" key="4">
    <source>
        <dbReference type="ARBA" id="ARBA00012046"/>
    </source>
</evidence>
<dbReference type="FunFam" id="2.40.110.10:FF:000001">
    <property type="entry name" value="Acyl-CoA dehydrogenase, mitochondrial"/>
    <property type="match status" value="1"/>
</dbReference>
<comment type="cofactor">
    <cofactor evidence="1 14">
        <name>FAD</name>
        <dbReference type="ChEBI" id="CHEBI:57692"/>
    </cofactor>
</comment>
<comment type="catalytic activity">
    <reaction evidence="12">
        <text>hexanoyl-CoA + oxidized [electron-transfer flavoprotein] + H(+) = (2E)-hexenoyl-CoA + reduced [electron-transfer flavoprotein]</text>
        <dbReference type="Rhea" id="RHEA:43464"/>
        <dbReference type="Rhea" id="RHEA-COMP:10685"/>
        <dbReference type="Rhea" id="RHEA-COMP:10686"/>
        <dbReference type="ChEBI" id="CHEBI:15378"/>
        <dbReference type="ChEBI" id="CHEBI:57692"/>
        <dbReference type="ChEBI" id="CHEBI:58307"/>
        <dbReference type="ChEBI" id="CHEBI:62077"/>
        <dbReference type="ChEBI" id="CHEBI:62620"/>
    </reaction>
    <physiologicalReaction direction="left-to-right" evidence="12">
        <dbReference type="Rhea" id="RHEA:43465"/>
    </physiologicalReaction>
</comment>
<dbReference type="Pfam" id="PF02770">
    <property type="entry name" value="Acyl-CoA_dh_M"/>
    <property type="match status" value="1"/>
</dbReference>
<keyword evidence="6 14" id="KW-0274">FAD</keyword>
<dbReference type="InterPro" id="IPR009075">
    <property type="entry name" value="AcylCo_DH/oxidase_C"/>
</dbReference>
<comment type="similarity">
    <text evidence="3 14">Belongs to the acyl-CoA dehydrogenase family.</text>
</comment>
<dbReference type="PROSITE" id="PS00073">
    <property type="entry name" value="ACYL_COA_DH_2"/>
    <property type="match status" value="1"/>
</dbReference>
<evidence type="ECO:0000256" key="6">
    <source>
        <dbReference type="ARBA" id="ARBA00022827"/>
    </source>
</evidence>
<evidence type="ECO:0000256" key="12">
    <source>
        <dbReference type="ARBA" id="ARBA00049192"/>
    </source>
</evidence>
<evidence type="ECO:0000256" key="5">
    <source>
        <dbReference type="ARBA" id="ARBA00022630"/>
    </source>
</evidence>
<dbReference type="GO" id="GO:0033539">
    <property type="term" value="P:fatty acid beta-oxidation using acyl-CoA dehydrogenase"/>
    <property type="evidence" value="ECO:0007669"/>
    <property type="project" value="TreeGrafter"/>
</dbReference>
<feature type="domain" description="Acyl-CoA dehydrogenase/oxidase C-terminal" evidence="15">
    <location>
        <begin position="251"/>
        <end position="398"/>
    </location>
</feature>
<name>U5ERH0_9DIPT</name>
<dbReference type="InterPro" id="IPR006089">
    <property type="entry name" value="Acyl-CoA_DH_CS"/>
</dbReference>
<evidence type="ECO:0000256" key="7">
    <source>
        <dbReference type="ARBA" id="ARBA00023002"/>
    </source>
</evidence>
<dbReference type="InterPro" id="IPR046373">
    <property type="entry name" value="Acyl-CoA_Oxase/DH_mid-dom_sf"/>
</dbReference>
<dbReference type="SUPFAM" id="SSF56645">
    <property type="entry name" value="Acyl-CoA dehydrogenase NM domain-like"/>
    <property type="match status" value="1"/>
</dbReference>
<dbReference type="GO" id="GO:0016937">
    <property type="term" value="F:short-chain fatty acyl-CoA dehydrogenase activity"/>
    <property type="evidence" value="ECO:0007669"/>
    <property type="project" value="UniProtKB-EC"/>
</dbReference>